<organism evidence="1 2">
    <name type="scientific">Cyprinus carpio carpio</name>
    <dbReference type="NCBI Taxonomy" id="630221"/>
    <lineage>
        <taxon>Eukaryota</taxon>
        <taxon>Metazoa</taxon>
        <taxon>Chordata</taxon>
        <taxon>Craniata</taxon>
        <taxon>Vertebrata</taxon>
        <taxon>Euteleostomi</taxon>
        <taxon>Actinopterygii</taxon>
        <taxon>Neopterygii</taxon>
        <taxon>Teleostei</taxon>
        <taxon>Ostariophysi</taxon>
        <taxon>Cypriniformes</taxon>
        <taxon>Cyprinidae</taxon>
        <taxon>Cyprininae</taxon>
        <taxon>Cyprinus</taxon>
    </lineage>
</organism>
<reference evidence="1" key="1">
    <citation type="submission" date="2025-08" db="UniProtKB">
        <authorList>
            <consortium name="Ensembl"/>
        </authorList>
    </citation>
    <scope>IDENTIFICATION</scope>
</reference>
<dbReference type="AlphaFoldDB" id="A0A9J7XQM6"/>
<reference evidence="1" key="2">
    <citation type="submission" date="2025-09" db="UniProtKB">
        <authorList>
            <consortium name="Ensembl"/>
        </authorList>
    </citation>
    <scope>IDENTIFICATION</scope>
</reference>
<evidence type="ECO:0000313" key="2">
    <source>
        <dbReference type="Proteomes" id="UP001108240"/>
    </source>
</evidence>
<proteinExistence type="predicted"/>
<keyword evidence="2" id="KW-1185">Reference proteome</keyword>
<name>A0A9J7XQM6_CYPCA</name>
<dbReference type="Proteomes" id="UP001108240">
    <property type="component" value="Unplaced"/>
</dbReference>
<evidence type="ECO:0000313" key="1">
    <source>
        <dbReference type="Ensembl" id="ENSCCRP00000109799.1"/>
    </source>
</evidence>
<accession>A0A9J7XQM6</accession>
<sequence length="86" mass="9249">YSLLLDLMADVCLPLSAGDDTFELHSIPPPHPVCFSAQARCTQDAICSDVFRRDTTDPGCIHSGGCEPGVLSAAFVCADLQIQMRH</sequence>
<protein>
    <submittedName>
        <fullName evidence="1">Uncharacterized protein</fullName>
    </submittedName>
</protein>
<dbReference type="Ensembl" id="ENSCCRT00000194880.1">
    <property type="protein sequence ID" value="ENSCCRP00000109799.1"/>
    <property type="gene ID" value="ENSCCRG00000080129.1"/>
</dbReference>